<evidence type="ECO:0000256" key="3">
    <source>
        <dbReference type="ARBA" id="ARBA00010636"/>
    </source>
</evidence>
<dbReference type="InterPro" id="IPR017969">
    <property type="entry name" value="Heavy-metal-associated_CS"/>
</dbReference>
<comment type="subcellular location">
    <subcellularLocation>
        <location evidence="2">Cytoplasm</location>
    </subcellularLocation>
</comment>
<dbReference type="GO" id="GO:0006825">
    <property type="term" value="P:copper ion transport"/>
    <property type="evidence" value="ECO:0007669"/>
    <property type="project" value="EnsemblFungi"/>
</dbReference>
<dbReference type="PANTHER" id="PTHR22814">
    <property type="entry name" value="COPPER TRANSPORT PROTEIN ATOX1-RELATED"/>
    <property type="match status" value="1"/>
</dbReference>
<keyword evidence="5" id="KW-0963">Cytoplasm</keyword>
<dbReference type="PROSITE" id="PS50846">
    <property type="entry name" value="HMA_2"/>
    <property type="match status" value="1"/>
</dbReference>
<dbReference type="InterPro" id="IPR036163">
    <property type="entry name" value="HMA_dom_sf"/>
</dbReference>
<keyword evidence="8" id="KW-1015">Disulfide bond</keyword>
<protein>
    <recommendedName>
        <fullName evidence="4">Superoxide dismutase 1 copper chaperone</fullName>
    </recommendedName>
</protein>
<dbReference type="FunFam" id="3.30.70.100:FF:000038">
    <property type="entry name" value="Superoxide dismutase 1 copper chaperone"/>
    <property type="match status" value="1"/>
</dbReference>
<evidence type="ECO:0000256" key="4">
    <source>
        <dbReference type="ARBA" id="ARBA00016103"/>
    </source>
</evidence>
<dbReference type="GO" id="GO:0005634">
    <property type="term" value="C:nucleus"/>
    <property type="evidence" value="ECO:0007669"/>
    <property type="project" value="EnsemblFungi"/>
</dbReference>
<dbReference type="InterPro" id="IPR036423">
    <property type="entry name" value="SOD-like_Cu/Zn_dom_sf"/>
</dbReference>
<evidence type="ECO:0000259" key="10">
    <source>
        <dbReference type="PROSITE" id="PS50846"/>
    </source>
</evidence>
<dbReference type="Pfam" id="PF00403">
    <property type="entry name" value="HMA"/>
    <property type="match status" value="1"/>
</dbReference>
<evidence type="ECO:0000256" key="7">
    <source>
        <dbReference type="ARBA" id="ARBA00023008"/>
    </source>
</evidence>
<dbReference type="EMBL" id="KV454212">
    <property type="protein sequence ID" value="ODQ58435.1"/>
    <property type="molecule type" value="Genomic_DNA"/>
</dbReference>
<dbReference type="GO" id="GO:0005743">
    <property type="term" value="C:mitochondrial inner membrane"/>
    <property type="evidence" value="ECO:0007669"/>
    <property type="project" value="EnsemblFungi"/>
</dbReference>
<sequence>MSFETVYNVELECQSCVDSVKKALRDVNGLTKFDIDLKNQRVIVEGLAPPSSVVKAIQSTGRDAIIRGTGKPNSAAVSILESFNEQDRLAPVKGLARIVSTNDSKLLVDITLNGLPKGVYYPSFRKSGNISKGASSTGDLFYEFPPIKVEEASDLPNLFSGQNFASANLQIGDLIGRSMVVSSEKDSITPNSLAGVIARSAGVWENDKQVCSCSGKTVWQERQDANKQGLHI</sequence>
<evidence type="ECO:0000256" key="1">
    <source>
        <dbReference type="ARBA" id="ARBA00001973"/>
    </source>
</evidence>
<dbReference type="GeneID" id="30201447"/>
<dbReference type="SUPFAM" id="SSF49329">
    <property type="entry name" value="Cu,Zn superoxide dismutase-like"/>
    <property type="match status" value="1"/>
</dbReference>
<dbReference type="PANTHER" id="PTHR22814:SF287">
    <property type="entry name" value="COPPER TRANSPORT PROTEIN ATX1"/>
    <property type="match status" value="1"/>
</dbReference>
<dbReference type="Gene3D" id="2.60.40.200">
    <property type="entry name" value="Superoxide dismutase, copper/zinc binding domain"/>
    <property type="match status" value="1"/>
</dbReference>
<evidence type="ECO:0000256" key="6">
    <source>
        <dbReference type="ARBA" id="ARBA00022723"/>
    </source>
</evidence>
<dbReference type="OrthoDB" id="666972at2759"/>
<reference evidence="11 12" key="1">
    <citation type="journal article" date="2016" name="Proc. Natl. Acad. Sci. U.S.A.">
        <title>Comparative genomics of biotechnologically important yeasts.</title>
        <authorList>
            <person name="Riley R."/>
            <person name="Haridas S."/>
            <person name="Wolfe K.H."/>
            <person name="Lopes M.R."/>
            <person name="Hittinger C.T."/>
            <person name="Goeker M."/>
            <person name="Salamov A.A."/>
            <person name="Wisecaver J.H."/>
            <person name="Long T.M."/>
            <person name="Calvey C.H."/>
            <person name="Aerts A.L."/>
            <person name="Barry K.W."/>
            <person name="Choi C."/>
            <person name="Clum A."/>
            <person name="Coughlan A.Y."/>
            <person name="Deshpande S."/>
            <person name="Douglass A.P."/>
            <person name="Hanson S.J."/>
            <person name="Klenk H.-P."/>
            <person name="LaButti K.M."/>
            <person name="Lapidus A."/>
            <person name="Lindquist E.A."/>
            <person name="Lipzen A.M."/>
            <person name="Meier-Kolthoff J.P."/>
            <person name="Ohm R.A."/>
            <person name="Otillar R.P."/>
            <person name="Pangilinan J.L."/>
            <person name="Peng Y."/>
            <person name="Rokas A."/>
            <person name="Rosa C.A."/>
            <person name="Scheuner C."/>
            <person name="Sibirny A.A."/>
            <person name="Slot J.C."/>
            <person name="Stielow J.B."/>
            <person name="Sun H."/>
            <person name="Kurtzman C.P."/>
            <person name="Blackwell M."/>
            <person name="Grigoriev I.V."/>
            <person name="Jeffries T.W."/>
        </authorList>
    </citation>
    <scope>NUCLEOTIDE SEQUENCE [LARGE SCALE GENOMIC DNA]</scope>
    <source>
        <strain evidence="12">ATCC 58044 / CBS 1984 / NCYC 433 / NRRL Y-366-8</strain>
    </source>
</reference>
<dbReference type="RefSeq" id="XP_019037642.1">
    <property type="nucleotide sequence ID" value="XM_019184201.1"/>
</dbReference>
<feature type="domain" description="HMA" evidence="10">
    <location>
        <begin position="2"/>
        <end position="65"/>
    </location>
</feature>
<evidence type="ECO:0000256" key="5">
    <source>
        <dbReference type="ARBA" id="ARBA00022490"/>
    </source>
</evidence>
<dbReference type="GO" id="GO:0101031">
    <property type="term" value="C:protein folding chaperone complex"/>
    <property type="evidence" value="ECO:0007669"/>
    <property type="project" value="EnsemblFungi"/>
</dbReference>
<keyword evidence="9" id="KW-0143">Chaperone</keyword>
<evidence type="ECO:0000313" key="12">
    <source>
        <dbReference type="Proteomes" id="UP000094112"/>
    </source>
</evidence>
<dbReference type="PROSITE" id="PS01047">
    <property type="entry name" value="HMA_1"/>
    <property type="match status" value="1"/>
</dbReference>
<name>A0A1E3NZA9_WICAA</name>
<keyword evidence="12" id="KW-1185">Reference proteome</keyword>
<evidence type="ECO:0000256" key="2">
    <source>
        <dbReference type="ARBA" id="ARBA00004496"/>
    </source>
</evidence>
<dbReference type="GO" id="GO:0005829">
    <property type="term" value="C:cytosol"/>
    <property type="evidence" value="ECO:0007669"/>
    <property type="project" value="EnsemblFungi"/>
</dbReference>
<evidence type="ECO:0000256" key="8">
    <source>
        <dbReference type="ARBA" id="ARBA00023157"/>
    </source>
</evidence>
<dbReference type="GO" id="GO:1902693">
    <property type="term" value="C:superoxide dismutase complex"/>
    <property type="evidence" value="ECO:0007669"/>
    <property type="project" value="EnsemblFungi"/>
</dbReference>
<dbReference type="SUPFAM" id="SSF55008">
    <property type="entry name" value="HMA, heavy metal-associated domain"/>
    <property type="match status" value="1"/>
</dbReference>
<keyword evidence="7" id="KW-0186">Copper</keyword>
<dbReference type="GO" id="GO:0016532">
    <property type="term" value="F:superoxide dismutase copper chaperone activity"/>
    <property type="evidence" value="ECO:0007669"/>
    <property type="project" value="EnsemblFungi"/>
</dbReference>
<dbReference type="GO" id="GO:0046872">
    <property type="term" value="F:metal ion binding"/>
    <property type="evidence" value="ECO:0007669"/>
    <property type="project" value="UniProtKB-KW"/>
</dbReference>
<comment type="cofactor">
    <cofactor evidence="1">
        <name>Cu(2+)</name>
        <dbReference type="ChEBI" id="CHEBI:29036"/>
    </cofactor>
</comment>
<dbReference type="GO" id="GO:0019430">
    <property type="term" value="P:removal of superoxide radicals"/>
    <property type="evidence" value="ECO:0007669"/>
    <property type="project" value="EnsemblFungi"/>
</dbReference>
<evidence type="ECO:0000313" key="11">
    <source>
        <dbReference type="EMBL" id="ODQ58435.1"/>
    </source>
</evidence>
<dbReference type="STRING" id="683960.A0A1E3NZA9"/>
<dbReference type="CDD" id="cd00371">
    <property type="entry name" value="HMA"/>
    <property type="match status" value="1"/>
</dbReference>
<dbReference type="Gene3D" id="3.30.70.100">
    <property type="match status" value="1"/>
</dbReference>
<evidence type="ECO:0000256" key="9">
    <source>
        <dbReference type="ARBA" id="ARBA00023186"/>
    </source>
</evidence>
<comment type="similarity">
    <text evidence="3">Belongs to the CCS1 family.</text>
</comment>
<keyword evidence="6" id="KW-0479">Metal-binding</keyword>
<dbReference type="AlphaFoldDB" id="A0A1E3NZA9"/>
<dbReference type="Proteomes" id="UP000094112">
    <property type="component" value="Unassembled WGS sequence"/>
</dbReference>
<dbReference type="InterPro" id="IPR006121">
    <property type="entry name" value="HMA_dom"/>
</dbReference>
<accession>A0A1E3NZA9</accession>
<gene>
    <name evidence="11" type="ORF">WICANDRAFT_70358</name>
</gene>
<proteinExistence type="inferred from homology"/>
<organism evidence="11 12">
    <name type="scientific">Wickerhamomyces anomalus (strain ATCC 58044 / CBS 1984 / NCYC 433 / NRRL Y-366-8)</name>
    <name type="common">Yeast</name>
    <name type="synonym">Hansenula anomala</name>
    <dbReference type="NCBI Taxonomy" id="683960"/>
    <lineage>
        <taxon>Eukaryota</taxon>
        <taxon>Fungi</taxon>
        <taxon>Dikarya</taxon>
        <taxon>Ascomycota</taxon>
        <taxon>Saccharomycotina</taxon>
        <taxon>Saccharomycetes</taxon>
        <taxon>Phaffomycetales</taxon>
        <taxon>Wickerhamomycetaceae</taxon>
        <taxon>Wickerhamomyces</taxon>
    </lineage>
</organism>